<comment type="caution">
    <text evidence="2">The sequence shown here is derived from an EMBL/GenBank/DDBJ whole genome shotgun (WGS) entry which is preliminary data.</text>
</comment>
<dbReference type="PANTHER" id="PTHR36440:SF1">
    <property type="entry name" value="PUTATIVE (AFU_ORTHOLOGUE AFUA_8G07350)-RELATED"/>
    <property type="match status" value="1"/>
</dbReference>
<protein>
    <submittedName>
        <fullName evidence="2">Cupin domain-containing protein</fullName>
    </submittedName>
</protein>
<dbReference type="Gene3D" id="2.60.120.10">
    <property type="entry name" value="Jelly Rolls"/>
    <property type="match status" value="1"/>
</dbReference>
<keyword evidence="3" id="KW-1185">Reference proteome</keyword>
<dbReference type="InterPro" id="IPR011051">
    <property type="entry name" value="RmlC_Cupin_sf"/>
</dbReference>
<proteinExistence type="predicted"/>
<dbReference type="Pfam" id="PF07883">
    <property type="entry name" value="Cupin_2"/>
    <property type="match status" value="1"/>
</dbReference>
<dbReference type="Proteomes" id="UP000274046">
    <property type="component" value="Unassembled WGS sequence"/>
</dbReference>
<evidence type="ECO:0000259" key="1">
    <source>
        <dbReference type="Pfam" id="PF07883"/>
    </source>
</evidence>
<dbReference type="AlphaFoldDB" id="A0A3N0BX13"/>
<sequence>MKRSSFFKAAAAATSLTILPFRSFSELFISSEDRKGFKVKAGADRFEKPITLFEGDTFYTKVSSKDTNGDLYVYESTRVKKGGPSLHFHYAQDEIWYVLEGEFVIKVGDVLHEAKPGDTVFGPRGIPHSFSKTSEGLGRMIMTFQPAGKMEEFFIAVSEGKLKNATPEQQQEIRKAHGFEAVGEGVGYQKKF</sequence>
<dbReference type="OrthoDB" id="1423961at2"/>
<feature type="domain" description="Cupin type-2" evidence="1">
    <location>
        <begin position="81"/>
        <end position="143"/>
    </location>
</feature>
<dbReference type="InterPro" id="IPR014710">
    <property type="entry name" value="RmlC-like_jellyroll"/>
</dbReference>
<dbReference type="PANTHER" id="PTHR36440">
    <property type="entry name" value="PUTATIVE (AFU_ORTHOLOGUE AFUA_8G07350)-RELATED"/>
    <property type="match status" value="1"/>
</dbReference>
<evidence type="ECO:0000313" key="2">
    <source>
        <dbReference type="EMBL" id="RNL54264.1"/>
    </source>
</evidence>
<gene>
    <name evidence="2" type="ORF">D7004_09245</name>
</gene>
<accession>A0A3N0BX13</accession>
<dbReference type="InterPro" id="IPR013096">
    <property type="entry name" value="Cupin_2"/>
</dbReference>
<reference evidence="2 3" key="1">
    <citation type="submission" date="2018-10" db="EMBL/GenBank/DDBJ databases">
        <title>Genome sequencing of Pedobacter jejuensis TNB23.</title>
        <authorList>
            <person name="Cho Y.-J."/>
            <person name="Cho A."/>
            <person name="Kim O.-S."/>
        </authorList>
    </citation>
    <scope>NUCLEOTIDE SEQUENCE [LARGE SCALE GENOMIC DNA]</scope>
    <source>
        <strain evidence="2 3">TNB23</strain>
    </source>
</reference>
<dbReference type="RefSeq" id="WP_123205581.1">
    <property type="nucleotide sequence ID" value="NZ_RBEE01000012.1"/>
</dbReference>
<name>A0A3N0BX13_9SPHI</name>
<dbReference type="SUPFAM" id="SSF51182">
    <property type="entry name" value="RmlC-like cupins"/>
    <property type="match status" value="1"/>
</dbReference>
<dbReference type="InterPro" id="IPR053146">
    <property type="entry name" value="QDO-like"/>
</dbReference>
<evidence type="ECO:0000313" key="3">
    <source>
        <dbReference type="Proteomes" id="UP000274046"/>
    </source>
</evidence>
<organism evidence="2 3">
    <name type="scientific">Pedobacter jejuensis</name>
    <dbReference type="NCBI Taxonomy" id="1268550"/>
    <lineage>
        <taxon>Bacteria</taxon>
        <taxon>Pseudomonadati</taxon>
        <taxon>Bacteroidota</taxon>
        <taxon>Sphingobacteriia</taxon>
        <taxon>Sphingobacteriales</taxon>
        <taxon>Sphingobacteriaceae</taxon>
        <taxon>Pedobacter</taxon>
    </lineage>
</organism>
<dbReference type="EMBL" id="RBEE01000012">
    <property type="protein sequence ID" value="RNL54264.1"/>
    <property type="molecule type" value="Genomic_DNA"/>
</dbReference>